<gene>
    <name evidence="2" type="ORF">EDB81DRAFT_883634</name>
</gene>
<keyword evidence="3" id="KW-1185">Reference proteome</keyword>
<dbReference type="OrthoDB" id="163438at2759"/>
<dbReference type="Pfam" id="PF22939">
    <property type="entry name" value="WHD_GPIID"/>
    <property type="match status" value="1"/>
</dbReference>
<evidence type="ECO:0000313" key="2">
    <source>
        <dbReference type="EMBL" id="KAH7146211.1"/>
    </source>
</evidence>
<dbReference type="InterPro" id="IPR054471">
    <property type="entry name" value="GPIID_WHD"/>
</dbReference>
<feature type="domain" description="GPI inositol-deacylase winged helix" evidence="1">
    <location>
        <begin position="16"/>
        <end position="104"/>
    </location>
</feature>
<name>A0A9P9EW31_9HYPO</name>
<dbReference type="EMBL" id="JAGMUV010000008">
    <property type="protein sequence ID" value="KAH7146211.1"/>
    <property type="molecule type" value="Genomic_DNA"/>
</dbReference>
<protein>
    <recommendedName>
        <fullName evidence="1">GPI inositol-deacylase winged helix domain-containing protein</fullName>
    </recommendedName>
</protein>
<evidence type="ECO:0000259" key="1">
    <source>
        <dbReference type="Pfam" id="PF22939"/>
    </source>
</evidence>
<sequence>METPSRNVNQAYKKILSKSKDHPMVQKALTIIFAAGRPLTLAEMNAAVNTSRKTLSFEDLDLEVEEDLTSLLRSWCGLFVSVHNGNIYFLHQTAREFLQESTLATIASVKSES</sequence>
<organism evidence="2 3">
    <name type="scientific">Dactylonectria macrodidyma</name>
    <dbReference type="NCBI Taxonomy" id="307937"/>
    <lineage>
        <taxon>Eukaryota</taxon>
        <taxon>Fungi</taxon>
        <taxon>Dikarya</taxon>
        <taxon>Ascomycota</taxon>
        <taxon>Pezizomycotina</taxon>
        <taxon>Sordariomycetes</taxon>
        <taxon>Hypocreomycetidae</taxon>
        <taxon>Hypocreales</taxon>
        <taxon>Nectriaceae</taxon>
        <taxon>Dactylonectria</taxon>
    </lineage>
</organism>
<comment type="caution">
    <text evidence="2">The sequence shown here is derived from an EMBL/GenBank/DDBJ whole genome shotgun (WGS) entry which is preliminary data.</text>
</comment>
<dbReference type="AlphaFoldDB" id="A0A9P9EW31"/>
<reference evidence="2" key="1">
    <citation type="journal article" date="2021" name="Nat. Commun.">
        <title>Genetic determinants of endophytism in the Arabidopsis root mycobiome.</title>
        <authorList>
            <person name="Mesny F."/>
            <person name="Miyauchi S."/>
            <person name="Thiergart T."/>
            <person name="Pickel B."/>
            <person name="Atanasova L."/>
            <person name="Karlsson M."/>
            <person name="Huettel B."/>
            <person name="Barry K.W."/>
            <person name="Haridas S."/>
            <person name="Chen C."/>
            <person name="Bauer D."/>
            <person name="Andreopoulos W."/>
            <person name="Pangilinan J."/>
            <person name="LaButti K."/>
            <person name="Riley R."/>
            <person name="Lipzen A."/>
            <person name="Clum A."/>
            <person name="Drula E."/>
            <person name="Henrissat B."/>
            <person name="Kohler A."/>
            <person name="Grigoriev I.V."/>
            <person name="Martin F.M."/>
            <person name="Hacquard S."/>
        </authorList>
    </citation>
    <scope>NUCLEOTIDE SEQUENCE</scope>
    <source>
        <strain evidence="2">MPI-CAGE-AT-0147</strain>
    </source>
</reference>
<dbReference type="Proteomes" id="UP000738349">
    <property type="component" value="Unassembled WGS sequence"/>
</dbReference>
<evidence type="ECO:0000313" key="3">
    <source>
        <dbReference type="Proteomes" id="UP000738349"/>
    </source>
</evidence>
<proteinExistence type="predicted"/>
<accession>A0A9P9EW31</accession>